<dbReference type="AlphaFoldDB" id="A0A239AS65"/>
<gene>
    <name evidence="1" type="ORF">SAMN06265376_105102</name>
</gene>
<evidence type="ECO:0000313" key="2">
    <source>
        <dbReference type="Proteomes" id="UP000198379"/>
    </source>
</evidence>
<dbReference type="Proteomes" id="UP000198379">
    <property type="component" value="Unassembled WGS sequence"/>
</dbReference>
<protein>
    <submittedName>
        <fullName evidence="1">Bacteriocin-protection, YdeI or OmpD-Associated</fullName>
    </submittedName>
</protein>
<dbReference type="OrthoDB" id="959664at2"/>
<evidence type="ECO:0000313" key="1">
    <source>
        <dbReference type="EMBL" id="SNR98467.1"/>
    </source>
</evidence>
<name>A0A239AS65_9FLAO</name>
<organism evidence="1 2">
    <name type="scientific">Dokdonia pacifica</name>
    <dbReference type="NCBI Taxonomy" id="1627892"/>
    <lineage>
        <taxon>Bacteria</taxon>
        <taxon>Pseudomonadati</taxon>
        <taxon>Bacteroidota</taxon>
        <taxon>Flavobacteriia</taxon>
        <taxon>Flavobacteriales</taxon>
        <taxon>Flavobacteriaceae</taxon>
        <taxon>Dokdonia</taxon>
    </lineage>
</organism>
<reference evidence="1 2" key="1">
    <citation type="submission" date="2017-06" db="EMBL/GenBank/DDBJ databases">
        <authorList>
            <person name="Kim H.J."/>
            <person name="Triplett B.A."/>
        </authorList>
    </citation>
    <scope>NUCLEOTIDE SEQUENCE [LARGE SCALE GENOMIC DNA]</scope>
    <source>
        <strain evidence="1 2">DSM 25597</strain>
    </source>
</reference>
<keyword evidence="2" id="KW-1185">Reference proteome</keyword>
<sequence>MATKTPKFPVHISGTHGVSIPEEHAIVFLEAGQKRVQVKAFFKDHSIDFHGAIHKYQGQYLISFGKRYQKELGVFPTDFFEFQLVENTTEYGVEIPEAMKAVMESDPEGLSYFKNLTDGRKRGLIYYVKRFKTEQTQVDKALVIFENLKRGITDPRELIKPI</sequence>
<dbReference type="RefSeq" id="WP_089372359.1">
    <property type="nucleotide sequence ID" value="NZ_BMEP01000006.1"/>
</dbReference>
<dbReference type="EMBL" id="FZNY01000005">
    <property type="protein sequence ID" value="SNR98467.1"/>
    <property type="molecule type" value="Genomic_DNA"/>
</dbReference>
<dbReference type="Pfam" id="PF13376">
    <property type="entry name" value="OmdA"/>
    <property type="match status" value="1"/>
</dbReference>
<proteinExistence type="predicted"/>
<accession>A0A239AS65</accession>